<accession>H8GL19</accession>
<dbReference type="GO" id="GO:0003729">
    <property type="term" value="F:mRNA binding"/>
    <property type="evidence" value="ECO:0007669"/>
    <property type="project" value="InterPro"/>
</dbReference>
<name>H8GL19_METAL</name>
<dbReference type="InterPro" id="IPR012933">
    <property type="entry name" value="HicA_mRNA_interferase"/>
</dbReference>
<dbReference type="SUPFAM" id="SSF54786">
    <property type="entry name" value="YcfA/nrd intein domain"/>
    <property type="match status" value="1"/>
</dbReference>
<organism evidence="1 2">
    <name type="scientific">Methylomicrobium album BG8</name>
    <dbReference type="NCBI Taxonomy" id="686340"/>
    <lineage>
        <taxon>Bacteria</taxon>
        <taxon>Pseudomonadati</taxon>
        <taxon>Pseudomonadota</taxon>
        <taxon>Gammaproteobacteria</taxon>
        <taxon>Methylococcales</taxon>
        <taxon>Methylococcaceae</taxon>
        <taxon>Methylomicrobium</taxon>
    </lineage>
</organism>
<dbReference type="RefSeq" id="WP_005373128.1">
    <property type="nucleotide sequence ID" value="NZ_CM001475.1"/>
</dbReference>
<dbReference type="eggNOG" id="ENOG5033DZ7">
    <property type="taxonomic scope" value="Bacteria"/>
</dbReference>
<proteinExistence type="predicted"/>
<evidence type="ECO:0000313" key="1">
    <source>
        <dbReference type="EMBL" id="EIC30500.1"/>
    </source>
</evidence>
<dbReference type="STRING" id="686340.Metal_2809"/>
<sequence length="79" mass="8986">MSKAGKTLDKMRANPRDWRIEDLESVAKQHQLIIRKPGGSHVIFQKQGIDFAVSVPAHKPIKPIYVRRLIELIDAGDEQ</sequence>
<evidence type="ECO:0000313" key="2">
    <source>
        <dbReference type="Proteomes" id="UP000005090"/>
    </source>
</evidence>
<keyword evidence="2" id="KW-1185">Reference proteome</keyword>
<gene>
    <name evidence="1" type="ORF">Metal_2809</name>
</gene>
<dbReference type="HOGENOM" id="CLU_164851_1_1_6"/>
<dbReference type="AlphaFoldDB" id="H8GL19"/>
<protein>
    <submittedName>
        <fullName evidence="1">YcfA-like protein</fullName>
    </submittedName>
</protein>
<dbReference type="EMBL" id="CM001475">
    <property type="protein sequence ID" value="EIC30500.1"/>
    <property type="molecule type" value="Genomic_DNA"/>
</dbReference>
<dbReference type="Proteomes" id="UP000005090">
    <property type="component" value="Chromosome"/>
</dbReference>
<reference evidence="1 2" key="1">
    <citation type="journal article" date="2013" name="Genome Announc.">
        <title>Genome Sequence of the Obligate Gammaproteobacterial Methanotroph Methylomicrobium album Strain BG8.</title>
        <authorList>
            <person name="Kits K.D."/>
            <person name="Kalyuzhnaya M.G."/>
            <person name="Klotz M.G."/>
            <person name="Jetten M.S."/>
            <person name="Op den Camp H.J."/>
            <person name="Vuilleumier S."/>
            <person name="Bringel F."/>
            <person name="Dispirito A.A."/>
            <person name="Murrell J.C."/>
            <person name="Bruce D."/>
            <person name="Cheng J.F."/>
            <person name="Copeland A."/>
            <person name="Goodwin L."/>
            <person name="Hauser L."/>
            <person name="Lajus A."/>
            <person name="Land M.L."/>
            <person name="Lapidus A."/>
            <person name="Lucas S."/>
            <person name="Medigue C."/>
            <person name="Pitluck S."/>
            <person name="Woyke T."/>
            <person name="Zeytun A."/>
            <person name="Stein L.Y."/>
        </authorList>
    </citation>
    <scope>NUCLEOTIDE SEQUENCE [LARGE SCALE GENOMIC DNA]</scope>
    <source>
        <strain evidence="1 2">BG8</strain>
    </source>
</reference>
<dbReference type="Pfam" id="PF07927">
    <property type="entry name" value="HicA_toxin"/>
    <property type="match status" value="1"/>
</dbReference>